<feature type="domain" description="Lnb N-terminal periplasmic" evidence="2">
    <location>
        <begin position="125"/>
        <end position="278"/>
    </location>
</feature>
<gene>
    <name evidence="3" type="ORF">SAMN05216578_104270</name>
</gene>
<accession>A0A1I6BLA2</accession>
<feature type="transmembrane region" description="Helical" evidence="1">
    <location>
        <begin position="61"/>
        <end position="78"/>
    </location>
</feature>
<evidence type="ECO:0000313" key="3">
    <source>
        <dbReference type="EMBL" id="SFQ81700.1"/>
    </source>
</evidence>
<dbReference type="STRING" id="1002526.SAMN05216578_104270"/>
<dbReference type="InterPro" id="IPR025178">
    <property type="entry name" value="Lnb_N"/>
</dbReference>
<name>A0A1I6BLA2_9GAMM</name>
<keyword evidence="1" id="KW-1133">Transmembrane helix</keyword>
<organism evidence="3 4">
    <name type="scientific">Halopseudomonas formosensis</name>
    <dbReference type="NCBI Taxonomy" id="1002526"/>
    <lineage>
        <taxon>Bacteria</taxon>
        <taxon>Pseudomonadati</taxon>
        <taxon>Pseudomonadota</taxon>
        <taxon>Gammaproteobacteria</taxon>
        <taxon>Pseudomonadales</taxon>
        <taxon>Pseudomonadaceae</taxon>
        <taxon>Halopseudomonas</taxon>
    </lineage>
</organism>
<sequence>MLRTLFLSLATLIMLLSSIWAVLALWYQAPGGVPGRMLCCALWLLGLAGCMYWLWAGQGGWQATLGYLMMFALLMLWWSGIRPSHERNWADDLAYISTGELEGNRVRLHHVRNFDWRTPEDYDIRWESREYDLRRLRSVDMITSYWGLENIAHVLVSFGFDCGEYLAFSVEIRREQDESFSEVGGFFKQFELAIIASDERDVVRVRSNVRNEDLWLYRINLSPADARELFRSFVVQANRLAEHPRFYHTITGNCTTIVYSMMKKIVAGLPLDYRLLLTGRLPAYVHEVGGMMPGMELEELQRRGRITDRARAAGDDPRFSALIREGVPGWE</sequence>
<evidence type="ECO:0000259" key="2">
    <source>
        <dbReference type="Pfam" id="PF13387"/>
    </source>
</evidence>
<evidence type="ECO:0000256" key="1">
    <source>
        <dbReference type="SAM" id="Phobius"/>
    </source>
</evidence>
<keyword evidence="1" id="KW-0812">Transmembrane</keyword>
<evidence type="ECO:0000313" key="4">
    <source>
        <dbReference type="Proteomes" id="UP000242815"/>
    </source>
</evidence>
<keyword evidence="1" id="KW-0472">Membrane</keyword>
<reference evidence="3 4" key="1">
    <citation type="submission" date="2016-10" db="EMBL/GenBank/DDBJ databases">
        <authorList>
            <person name="de Groot N.N."/>
        </authorList>
    </citation>
    <scope>NUCLEOTIDE SEQUENCE [LARGE SCALE GENOMIC DNA]</scope>
    <source>
        <strain evidence="3 4">JCM 18415</strain>
    </source>
</reference>
<feature type="transmembrane region" description="Helical" evidence="1">
    <location>
        <begin position="6"/>
        <end position="26"/>
    </location>
</feature>
<dbReference type="RefSeq" id="WP_090538672.1">
    <property type="nucleotide sequence ID" value="NZ_FOYD01000004.1"/>
</dbReference>
<dbReference type="EMBL" id="FOYD01000004">
    <property type="protein sequence ID" value="SFQ81700.1"/>
    <property type="molecule type" value="Genomic_DNA"/>
</dbReference>
<dbReference type="Pfam" id="PF13387">
    <property type="entry name" value="Lnb_N"/>
    <property type="match status" value="1"/>
</dbReference>
<feature type="transmembrane region" description="Helical" evidence="1">
    <location>
        <begin position="38"/>
        <end position="55"/>
    </location>
</feature>
<dbReference type="AlphaFoldDB" id="A0A1I6BLA2"/>
<protein>
    <recommendedName>
        <fullName evidence="2">Lnb N-terminal periplasmic domain-containing protein</fullName>
    </recommendedName>
</protein>
<dbReference type="OrthoDB" id="274718at2"/>
<dbReference type="Proteomes" id="UP000242815">
    <property type="component" value="Unassembled WGS sequence"/>
</dbReference>
<proteinExistence type="predicted"/>